<evidence type="ECO:0000313" key="2">
    <source>
        <dbReference type="EMBL" id="TNV80600.1"/>
    </source>
</evidence>
<keyword evidence="1" id="KW-0812">Transmembrane</keyword>
<evidence type="ECO:0000256" key="1">
    <source>
        <dbReference type="SAM" id="Phobius"/>
    </source>
</evidence>
<reference evidence="2" key="1">
    <citation type="submission" date="2019-06" db="EMBL/GenBank/DDBJ databases">
        <authorList>
            <person name="Zheng W."/>
        </authorList>
    </citation>
    <scope>NUCLEOTIDE SEQUENCE</scope>
    <source>
        <strain evidence="2">QDHG01</strain>
    </source>
</reference>
<comment type="caution">
    <text evidence="2">The sequence shown here is derived from an EMBL/GenBank/DDBJ whole genome shotgun (WGS) entry which is preliminary data.</text>
</comment>
<feature type="transmembrane region" description="Helical" evidence="1">
    <location>
        <begin position="92"/>
        <end position="111"/>
    </location>
</feature>
<gene>
    <name evidence="2" type="ORF">FGO68_gene9635</name>
</gene>
<sequence length="586" mass="68116">MTSIVDPNFIVIVEGDKYIKKKFEKDQYKRRLFSLRFYDENLETQYQAYLKELFTCIQKICILHLSIVFIVFMSTSTYQLRHQESDQREGSLYMMYTLLALLVSSIVTYYLSSRYLSMCMHYGMIQTIIVVIGLTEGSLVNFDVTQQYETSSLTLQIIAGISLVSYDQVHTLITYIFLVMYMSLRYSYYFESDTVRLLRYISYFAAALLFFIIVQRKCLILHRNYFLLFYEQKEELARQGEQLKALQCEREQFEKIIQKQLGSSDLKKIIPVNAQNCPNDQIKQYSKVGVLQEDNYFPNSVNSLSKEGEQVKDCQRIFENLRETLKNQKQMLNQLVPLLNDIKYTSLHLENNSELSFKMSSAFKWLKLIQVNNEGMRGELGEGKLKNAIQNQLTLGPLINSTQKLLSHFAGYQGLNLKFSKLPPNLEHIQILANKLTLRHALMKLLAQFVKGDVTLEFLVERENVFMRQEGKVIINIIGDVLKGKSQELSKIGGWTIENTENGFRMMKEIEIEVNSPTHFKKNLMEIQRTQSFQCEDTIITFGQEQVNCEEDGKGCSSMLPKDQCETSEIDNMKITIDICPHLNHL</sequence>
<evidence type="ECO:0000313" key="3">
    <source>
        <dbReference type="Proteomes" id="UP000785679"/>
    </source>
</evidence>
<protein>
    <submittedName>
        <fullName evidence="2">Uncharacterized protein</fullName>
    </submittedName>
</protein>
<keyword evidence="3" id="KW-1185">Reference proteome</keyword>
<feature type="transmembrane region" description="Helical" evidence="1">
    <location>
        <begin position="60"/>
        <end position="80"/>
    </location>
</feature>
<dbReference type="Proteomes" id="UP000785679">
    <property type="component" value="Unassembled WGS sequence"/>
</dbReference>
<organism evidence="2 3">
    <name type="scientific">Halteria grandinella</name>
    <dbReference type="NCBI Taxonomy" id="5974"/>
    <lineage>
        <taxon>Eukaryota</taxon>
        <taxon>Sar</taxon>
        <taxon>Alveolata</taxon>
        <taxon>Ciliophora</taxon>
        <taxon>Intramacronucleata</taxon>
        <taxon>Spirotrichea</taxon>
        <taxon>Stichotrichia</taxon>
        <taxon>Sporadotrichida</taxon>
        <taxon>Halteriidae</taxon>
        <taxon>Halteria</taxon>
    </lineage>
</organism>
<feature type="transmembrane region" description="Helical" evidence="1">
    <location>
        <begin position="123"/>
        <end position="142"/>
    </location>
</feature>
<accession>A0A8J8T3M2</accession>
<proteinExistence type="predicted"/>
<dbReference type="EMBL" id="RRYP01007291">
    <property type="protein sequence ID" value="TNV80600.1"/>
    <property type="molecule type" value="Genomic_DNA"/>
</dbReference>
<keyword evidence="1" id="KW-1133">Transmembrane helix</keyword>
<dbReference type="AlphaFoldDB" id="A0A8J8T3M2"/>
<keyword evidence="1" id="KW-0472">Membrane</keyword>
<name>A0A8J8T3M2_HALGN</name>
<feature type="transmembrane region" description="Helical" evidence="1">
    <location>
        <begin position="197"/>
        <end position="214"/>
    </location>
</feature>